<dbReference type="AlphaFoldDB" id="A0A397SAW3"/>
<accession>A0A397SAW3</accession>
<organism evidence="1 2">
    <name type="scientific">Glomus cerebriforme</name>
    <dbReference type="NCBI Taxonomy" id="658196"/>
    <lineage>
        <taxon>Eukaryota</taxon>
        <taxon>Fungi</taxon>
        <taxon>Fungi incertae sedis</taxon>
        <taxon>Mucoromycota</taxon>
        <taxon>Glomeromycotina</taxon>
        <taxon>Glomeromycetes</taxon>
        <taxon>Glomerales</taxon>
        <taxon>Glomeraceae</taxon>
        <taxon>Glomus</taxon>
    </lineage>
</organism>
<name>A0A397SAW3_9GLOM</name>
<dbReference type="OrthoDB" id="2311705at2759"/>
<protein>
    <submittedName>
        <fullName evidence="1">Uncharacterized protein</fullName>
    </submittedName>
</protein>
<gene>
    <name evidence="1" type="ORF">C1645_833798</name>
</gene>
<dbReference type="Proteomes" id="UP000265703">
    <property type="component" value="Unassembled WGS sequence"/>
</dbReference>
<keyword evidence="2" id="KW-1185">Reference proteome</keyword>
<proteinExistence type="predicted"/>
<sequence>MAEEADCEIHDAFQEGGIDTLQLYRKNRIPRQVLTDTNYYILQCLKSPLGLHPSVFKEDNSKGANKLSIQESETLSKEYHNNTAKSKITSVNNESYILRLNIKTKRQRCEIHDGFINSLSSISKNGSNKYKDGEHTDITLGKERKGCPNIRTIGKIKASFGKLLRIGSLEGNVWKMIVPQKMCHLVHADSCFTSKGISTIKNPTTMSQVQLCEEKNGKTLHYNDSLILVDVFEDNSHIATLINYEVLDSDLKELIYHIKCVANFGFDHIIIIGETDYGMIFLDCYGRVFLWENESQMLWPLGNSPEEASKRLVKEIDQLRWFEDNGTVYEYITKWEDYY</sequence>
<evidence type="ECO:0000313" key="1">
    <source>
        <dbReference type="EMBL" id="RIA83463.1"/>
    </source>
</evidence>
<evidence type="ECO:0000313" key="2">
    <source>
        <dbReference type="Proteomes" id="UP000265703"/>
    </source>
</evidence>
<reference evidence="1 2" key="1">
    <citation type="submission" date="2018-06" db="EMBL/GenBank/DDBJ databases">
        <title>Comparative genomics reveals the genomic features of Rhizophagus irregularis, R. cerebriforme, R. diaphanum and Gigaspora rosea, and their symbiotic lifestyle signature.</title>
        <authorList>
            <person name="Morin E."/>
            <person name="San Clemente H."/>
            <person name="Chen E.C.H."/>
            <person name="De La Providencia I."/>
            <person name="Hainaut M."/>
            <person name="Kuo A."/>
            <person name="Kohler A."/>
            <person name="Murat C."/>
            <person name="Tang N."/>
            <person name="Roy S."/>
            <person name="Loubradou J."/>
            <person name="Henrissat B."/>
            <person name="Grigoriev I.V."/>
            <person name="Corradi N."/>
            <person name="Roux C."/>
            <person name="Martin F.M."/>
        </authorList>
    </citation>
    <scope>NUCLEOTIDE SEQUENCE [LARGE SCALE GENOMIC DNA]</scope>
    <source>
        <strain evidence="1 2">DAOM 227022</strain>
    </source>
</reference>
<comment type="caution">
    <text evidence="1">The sequence shown here is derived from an EMBL/GenBank/DDBJ whole genome shotgun (WGS) entry which is preliminary data.</text>
</comment>
<dbReference type="EMBL" id="QKYT01000570">
    <property type="protein sequence ID" value="RIA83463.1"/>
    <property type="molecule type" value="Genomic_DNA"/>
</dbReference>